<dbReference type="Pfam" id="PF01979">
    <property type="entry name" value="Amidohydro_1"/>
    <property type="match status" value="1"/>
</dbReference>
<dbReference type="GO" id="GO:0016810">
    <property type="term" value="F:hydrolase activity, acting on carbon-nitrogen (but not peptide) bonds"/>
    <property type="evidence" value="ECO:0007669"/>
    <property type="project" value="InterPro"/>
</dbReference>
<dbReference type="InterPro" id="IPR051781">
    <property type="entry name" value="Metallo-dep_Hydrolase"/>
</dbReference>
<gene>
    <name evidence="2" type="ORF">MNBD_ALPHA02-2354</name>
</gene>
<sequence length="439" mass="46080">MKKIVCKFMGILVVVSGLFSTTALAEKADHWSIIHAGTLMTDARKGVASEQTIVVKDGKIFDIRAGYISPSDIPNAKNVRIIDLKNQFVMAGMIDSHTHVTGQMTPHEREQAVTTTNSEYALIGSVYARRVLDAGFTTIRNVGGPREAVFALRNSIRKGQILGPRIVAGGFTLSPLGGHGDDNGFRPDVFGKPHSGICNGADDCRRAVRDQIKYGADMIKYVATGGVLSKIATGTGQQFTDAEQAAIVQSAHAMGRKVAAHAHGKGGIDAALRAGVDSIEHGSFLDKGSIKLFKKTGAYLVPTLLAGATVVDIATNKPGFFIPEVAAKAKAVGPIMAHALYSAYKAGVKIAFGTDSGVSIHGINGQELVLMVKAGMSAKDVLIAATVSAADLLDRSAIIGTLEKGKSADIIAASGNPLKNISTLLHPTFVMVRGRVAVD</sequence>
<accession>A0A3B0S1J1</accession>
<dbReference type="PANTHER" id="PTHR43135">
    <property type="entry name" value="ALPHA-D-RIBOSE 1-METHYLPHOSPHONATE 5-TRIPHOSPHATE DIPHOSPHATASE"/>
    <property type="match status" value="1"/>
</dbReference>
<dbReference type="Gene3D" id="2.30.40.10">
    <property type="entry name" value="Urease, subunit C, domain 1"/>
    <property type="match status" value="1"/>
</dbReference>
<name>A0A3B0S1J1_9ZZZZ</name>
<dbReference type="EMBL" id="UOED01000124">
    <property type="protein sequence ID" value="VAV98129.1"/>
    <property type="molecule type" value="Genomic_DNA"/>
</dbReference>
<evidence type="ECO:0000313" key="2">
    <source>
        <dbReference type="EMBL" id="VAV98129.1"/>
    </source>
</evidence>
<reference evidence="2" key="1">
    <citation type="submission" date="2018-06" db="EMBL/GenBank/DDBJ databases">
        <authorList>
            <person name="Zhirakovskaya E."/>
        </authorList>
    </citation>
    <scope>NUCLEOTIDE SEQUENCE</scope>
</reference>
<evidence type="ECO:0000259" key="1">
    <source>
        <dbReference type="Pfam" id="PF01979"/>
    </source>
</evidence>
<protein>
    <submittedName>
        <fullName evidence="2">Xaa-Pro dipeptidase family enzyme</fullName>
    </submittedName>
</protein>
<organism evidence="2">
    <name type="scientific">hydrothermal vent metagenome</name>
    <dbReference type="NCBI Taxonomy" id="652676"/>
    <lineage>
        <taxon>unclassified sequences</taxon>
        <taxon>metagenomes</taxon>
        <taxon>ecological metagenomes</taxon>
    </lineage>
</organism>
<dbReference type="SUPFAM" id="SSF51556">
    <property type="entry name" value="Metallo-dependent hydrolases"/>
    <property type="match status" value="1"/>
</dbReference>
<proteinExistence type="predicted"/>
<dbReference type="CDD" id="cd01299">
    <property type="entry name" value="Met_dep_hydrolase_A"/>
    <property type="match status" value="1"/>
</dbReference>
<dbReference type="InterPro" id="IPR006680">
    <property type="entry name" value="Amidohydro-rel"/>
</dbReference>
<dbReference type="InterPro" id="IPR032466">
    <property type="entry name" value="Metal_Hydrolase"/>
</dbReference>
<dbReference type="SUPFAM" id="SSF51338">
    <property type="entry name" value="Composite domain of metallo-dependent hydrolases"/>
    <property type="match status" value="1"/>
</dbReference>
<dbReference type="InterPro" id="IPR011059">
    <property type="entry name" value="Metal-dep_hydrolase_composite"/>
</dbReference>
<dbReference type="AlphaFoldDB" id="A0A3B0S1J1"/>
<feature type="domain" description="Amidohydrolase-related" evidence="1">
    <location>
        <begin position="88"/>
        <end position="436"/>
    </location>
</feature>
<dbReference type="InterPro" id="IPR057744">
    <property type="entry name" value="OTAase-like"/>
</dbReference>
<dbReference type="PANTHER" id="PTHR43135:SF3">
    <property type="entry name" value="ALPHA-D-RIBOSE 1-METHYLPHOSPHONATE 5-TRIPHOSPHATE DIPHOSPHATASE"/>
    <property type="match status" value="1"/>
</dbReference>
<dbReference type="Gene3D" id="3.20.20.140">
    <property type="entry name" value="Metal-dependent hydrolases"/>
    <property type="match status" value="1"/>
</dbReference>